<reference evidence="1 2" key="1">
    <citation type="journal article" date="2015" name="Fungal Genet. Biol.">
        <title>Evolution of novel wood decay mechanisms in Agaricales revealed by the genome sequences of Fistulina hepatica and Cylindrobasidium torrendii.</title>
        <authorList>
            <person name="Floudas D."/>
            <person name="Held B.W."/>
            <person name="Riley R."/>
            <person name="Nagy L.G."/>
            <person name="Koehler G."/>
            <person name="Ransdell A.S."/>
            <person name="Younus H."/>
            <person name="Chow J."/>
            <person name="Chiniquy J."/>
            <person name="Lipzen A."/>
            <person name="Tritt A."/>
            <person name="Sun H."/>
            <person name="Haridas S."/>
            <person name="LaButti K."/>
            <person name="Ohm R.A."/>
            <person name="Kues U."/>
            <person name="Blanchette R.A."/>
            <person name="Grigoriev I.V."/>
            <person name="Minto R.E."/>
            <person name="Hibbett D.S."/>
        </authorList>
    </citation>
    <scope>NUCLEOTIDE SEQUENCE [LARGE SCALE GENOMIC DNA]</scope>
    <source>
        <strain evidence="1 2">ATCC 64428</strain>
    </source>
</reference>
<proteinExistence type="predicted"/>
<keyword evidence="2" id="KW-1185">Reference proteome</keyword>
<evidence type="ECO:0000313" key="1">
    <source>
        <dbReference type="EMBL" id="KIY53823.1"/>
    </source>
</evidence>
<gene>
    <name evidence="1" type="ORF">FISHEDRAFT_32594</name>
</gene>
<name>A0A0D7ASN5_9AGAR</name>
<dbReference type="AlphaFoldDB" id="A0A0D7ASN5"/>
<evidence type="ECO:0000313" key="2">
    <source>
        <dbReference type="Proteomes" id="UP000054144"/>
    </source>
</evidence>
<sequence>MIKLDTPDFDVNSLPNTLRIPIETQLLPVPEDLALSALVAPDPVPPGSHVKRINLLRYRADSREPLGAPLIREMRIYEGLRAHPHPNLCEYRGYIPNTNGRVAGLCFKEYTVPLYRAVWTKMLFDVDKAMSDWRSAVLHLHQHGWIHNDISSGNLMLYKDPEGLTSNSFTGIVVDLGECTKKGQTIEAETLWFSRGSKIAEEENDLYGLKQVEKFIQDGGRMEGFN</sequence>
<dbReference type="EMBL" id="KN881585">
    <property type="protein sequence ID" value="KIY53823.1"/>
    <property type="molecule type" value="Genomic_DNA"/>
</dbReference>
<organism evidence="1 2">
    <name type="scientific">Fistulina hepatica ATCC 64428</name>
    <dbReference type="NCBI Taxonomy" id="1128425"/>
    <lineage>
        <taxon>Eukaryota</taxon>
        <taxon>Fungi</taxon>
        <taxon>Dikarya</taxon>
        <taxon>Basidiomycota</taxon>
        <taxon>Agaricomycotina</taxon>
        <taxon>Agaricomycetes</taxon>
        <taxon>Agaricomycetidae</taxon>
        <taxon>Agaricales</taxon>
        <taxon>Fistulinaceae</taxon>
        <taxon>Fistulina</taxon>
    </lineage>
</organism>
<dbReference type="OrthoDB" id="4062651at2759"/>
<dbReference type="SUPFAM" id="SSF56112">
    <property type="entry name" value="Protein kinase-like (PK-like)"/>
    <property type="match status" value="1"/>
</dbReference>
<accession>A0A0D7ASN5</accession>
<dbReference type="Proteomes" id="UP000054144">
    <property type="component" value="Unassembled WGS sequence"/>
</dbReference>
<dbReference type="InterPro" id="IPR011009">
    <property type="entry name" value="Kinase-like_dom_sf"/>
</dbReference>
<evidence type="ECO:0008006" key="3">
    <source>
        <dbReference type="Google" id="ProtNLM"/>
    </source>
</evidence>
<protein>
    <recommendedName>
        <fullName evidence="3">Protein kinase domain-containing protein</fullName>
    </recommendedName>
</protein>